<evidence type="ECO:0000313" key="5">
    <source>
        <dbReference type="Proteomes" id="UP000608890"/>
    </source>
</evidence>
<keyword evidence="5" id="KW-1185">Reference proteome</keyword>
<proteinExistence type="predicted"/>
<name>A0A917U8H4_9ACTN</name>
<dbReference type="PROSITE" id="PS51186">
    <property type="entry name" value="GNAT"/>
    <property type="match status" value="1"/>
</dbReference>
<evidence type="ECO:0000259" key="3">
    <source>
        <dbReference type="PROSITE" id="PS51186"/>
    </source>
</evidence>
<dbReference type="InterPro" id="IPR050832">
    <property type="entry name" value="Bact_Acetyltransf"/>
</dbReference>
<dbReference type="EMBL" id="BMNB01000052">
    <property type="protein sequence ID" value="GGM66587.1"/>
    <property type="molecule type" value="Genomic_DNA"/>
</dbReference>
<dbReference type="PANTHER" id="PTHR43877">
    <property type="entry name" value="AMINOALKYLPHOSPHONATE N-ACETYLTRANSFERASE-RELATED-RELATED"/>
    <property type="match status" value="1"/>
</dbReference>
<dbReference type="PANTHER" id="PTHR43877:SF1">
    <property type="entry name" value="ACETYLTRANSFERASE"/>
    <property type="match status" value="1"/>
</dbReference>
<dbReference type="InterPro" id="IPR016181">
    <property type="entry name" value="Acyl_CoA_acyltransferase"/>
</dbReference>
<dbReference type="Proteomes" id="UP000608890">
    <property type="component" value="Unassembled WGS sequence"/>
</dbReference>
<dbReference type="SUPFAM" id="SSF55729">
    <property type="entry name" value="Acyl-CoA N-acyltransferases (Nat)"/>
    <property type="match status" value="1"/>
</dbReference>
<dbReference type="InterPro" id="IPR000182">
    <property type="entry name" value="GNAT_dom"/>
</dbReference>
<evidence type="ECO:0000256" key="2">
    <source>
        <dbReference type="ARBA" id="ARBA00023315"/>
    </source>
</evidence>
<accession>A0A917U8H4</accession>
<dbReference type="AlphaFoldDB" id="A0A917U8H4"/>
<organism evidence="4 5">
    <name type="scientific">Micromonospora sonchi</name>
    <dbReference type="NCBI Taxonomy" id="1763543"/>
    <lineage>
        <taxon>Bacteria</taxon>
        <taxon>Bacillati</taxon>
        <taxon>Actinomycetota</taxon>
        <taxon>Actinomycetes</taxon>
        <taxon>Micromonosporales</taxon>
        <taxon>Micromonosporaceae</taxon>
        <taxon>Micromonospora</taxon>
    </lineage>
</organism>
<feature type="domain" description="N-acetyltransferase" evidence="3">
    <location>
        <begin position="9"/>
        <end position="171"/>
    </location>
</feature>
<gene>
    <name evidence="4" type="ORF">GCM10011608_59870</name>
</gene>
<reference evidence="4" key="1">
    <citation type="journal article" date="2014" name="Int. J. Syst. Evol. Microbiol.">
        <title>Complete genome sequence of Corynebacterium casei LMG S-19264T (=DSM 44701T), isolated from a smear-ripened cheese.</title>
        <authorList>
            <consortium name="US DOE Joint Genome Institute (JGI-PGF)"/>
            <person name="Walter F."/>
            <person name="Albersmeier A."/>
            <person name="Kalinowski J."/>
            <person name="Ruckert C."/>
        </authorList>
    </citation>
    <scope>NUCLEOTIDE SEQUENCE</scope>
    <source>
        <strain evidence="4">CGMCC 4.7312</strain>
    </source>
</reference>
<keyword evidence="2" id="KW-0012">Acyltransferase</keyword>
<evidence type="ECO:0000313" key="4">
    <source>
        <dbReference type="EMBL" id="GGM66587.1"/>
    </source>
</evidence>
<sequence length="188" mass="20229">MVVTGPSAVSYRPASATDAEQVAMIHAASWRRFYRGAYSDAFLDGDVETDRRAVWAQRLAAAGDGSVTIMAYVGAETAGFVHVVFDHDERWGALVDNLHVVRDHQRRGIGASLIARAAQAVLDHGTGVSMYLWVLEQNVAAQAFYTAQGGRSVERAMVDPPGGVPARLTGAPAALRYVWPDVCDHFGS</sequence>
<reference evidence="4" key="2">
    <citation type="submission" date="2020-09" db="EMBL/GenBank/DDBJ databases">
        <authorList>
            <person name="Sun Q."/>
            <person name="Zhou Y."/>
        </authorList>
    </citation>
    <scope>NUCLEOTIDE SEQUENCE</scope>
    <source>
        <strain evidence="4">CGMCC 4.7312</strain>
    </source>
</reference>
<comment type="caution">
    <text evidence="4">The sequence shown here is derived from an EMBL/GenBank/DDBJ whole genome shotgun (WGS) entry which is preliminary data.</text>
</comment>
<dbReference type="Gene3D" id="3.40.630.30">
    <property type="match status" value="1"/>
</dbReference>
<dbReference type="GO" id="GO:0016747">
    <property type="term" value="F:acyltransferase activity, transferring groups other than amino-acyl groups"/>
    <property type="evidence" value="ECO:0007669"/>
    <property type="project" value="InterPro"/>
</dbReference>
<evidence type="ECO:0000256" key="1">
    <source>
        <dbReference type="ARBA" id="ARBA00022679"/>
    </source>
</evidence>
<keyword evidence="1" id="KW-0808">Transferase</keyword>
<dbReference type="Pfam" id="PF00583">
    <property type="entry name" value="Acetyltransf_1"/>
    <property type="match status" value="1"/>
</dbReference>
<dbReference type="CDD" id="cd04301">
    <property type="entry name" value="NAT_SF"/>
    <property type="match status" value="1"/>
</dbReference>
<protein>
    <submittedName>
        <fullName evidence="4">N-acetyltransferase</fullName>
    </submittedName>
</protein>